<dbReference type="AlphaFoldDB" id="A0A0M3K2K0"/>
<dbReference type="PANTHER" id="PTHR11088">
    <property type="entry name" value="TRNA DIMETHYLALLYLTRANSFERASE"/>
    <property type="match status" value="1"/>
</dbReference>
<keyword evidence="2 5" id="KW-0808">Transferase</keyword>
<dbReference type="OrthoDB" id="775260at2759"/>
<comment type="similarity">
    <text evidence="1 5">Belongs to the IPP transferase family.</text>
</comment>
<sequence length="283" mass="32805">MRINPLVVILGCTGTGKSDLGIAIAKRFNGEVISADSMQIYKGLDIATNKVTQSEMDGIPHHLMSFLDPQTSSYNVHQFRDSAITIMKRMWREGKLPIIVGGTSYYIESVLYEDNLIPTNTPQDERERLNKMSNDEIYELLKSIDPISAQQVHKNNRYRVQRAVEIYQMTGIKKSDHLANQRLMNRYEMGGKLRFENVQLFFLDADKGVLDERLDQRVNKMIQRGLRAEIEQFYDEVSSYLITYFPLFCDLLRCTKWNFCTSSILFAFFISKLDFQMDTIDSE</sequence>
<dbReference type="InterPro" id="IPR039657">
    <property type="entry name" value="Dimethylallyltransferase"/>
</dbReference>
<dbReference type="GO" id="GO:0006400">
    <property type="term" value="P:tRNA modification"/>
    <property type="evidence" value="ECO:0007669"/>
    <property type="project" value="TreeGrafter"/>
</dbReference>
<dbReference type="NCBIfam" id="TIGR00174">
    <property type="entry name" value="miaA"/>
    <property type="match status" value="1"/>
</dbReference>
<reference evidence="8" key="1">
    <citation type="submission" date="2017-02" db="UniProtKB">
        <authorList>
            <consortium name="WormBaseParasite"/>
        </authorList>
    </citation>
    <scope>IDENTIFICATION</scope>
</reference>
<protein>
    <submittedName>
        <fullName evidence="8">tRNA dimethylallyltransferase, mitochondrial (inferred by orthology to a human protein)</fullName>
    </submittedName>
</protein>
<accession>A0A0M3K2K0</accession>
<keyword evidence="7" id="KW-1185">Reference proteome</keyword>
<evidence type="ECO:0000256" key="2">
    <source>
        <dbReference type="ARBA" id="ARBA00022679"/>
    </source>
</evidence>
<evidence type="ECO:0000313" key="8">
    <source>
        <dbReference type="WBParaSite" id="ASIM_0001514901-mRNA-1"/>
    </source>
</evidence>
<evidence type="ECO:0000256" key="4">
    <source>
        <dbReference type="ARBA" id="ARBA00022840"/>
    </source>
</evidence>
<dbReference type="PANTHER" id="PTHR11088:SF89">
    <property type="entry name" value="TRNA DIMETHYLALLYLTRANSFERASE"/>
    <property type="match status" value="1"/>
</dbReference>
<dbReference type="EMBL" id="UYRR01031814">
    <property type="protein sequence ID" value="VDK52760.1"/>
    <property type="molecule type" value="Genomic_DNA"/>
</dbReference>
<dbReference type="InterPro" id="IPR027417">
    <property type="entry name" value="P-loop_NTPase"/>
</dbReference>
<dbReference type="Gene3D" id="3.40.50.300">
    <property type="entry name" value="P-loop containing nucleotide triphosphate hydrolases"/>
    <property type="match status" value="1"/>
</dbReference>
<keyword evidence="4 5" id="KW-0067">ATP-binding</keyword>
<dbReference type="InterPro" id="IPR018022">
    <property type="entry name" value="IPT"/>
</dbReference>
<evidence type="ECO:0000313" key="6">
    <source>
        <dbReference type="EMBL" id="VDK52760.1"/>
    </source>
</evidence>
<dbReference type="WBParaSite" id="ASIM_0001514901-mRNA-1">
    <property type="protein sequence ID" value="ASIM_0001514901-mRNA-1"/>
    <property type="gene ID" value="ASIM_0001514901"/>
</dbReference>
<dbReference type="GO" id="GO:0052381">
    <property type="term" value="F:tRNA dimethylallyltransferase activity"/>
    <property type="evidence" value="ECO:0007669"/>
    <property type="project" value="InterPro"/>
</dbReference>
<gene>
    <name evidence="6" type="ORF">ASIM_LOCUS14559</name>
</gene>
<evidence type="ECO:0000256" key="5">
    <source>
        <dbReference type="RuleBase" id="RU003785"/>
    </source>
</evidence>
<dbReference type="Proteomes" id="UP000267096">
    <property type="component" value="Unassembled WGS sequence"/>
</dbReference>
<dbReference type="Gene3D" id="1.10.20.140">
    <property type="match status" value="1"/>
</dbReference>
<dbReference type="HAMAP" id="MF_00185">
    <property type="entry name" value="IPP_trans"/>
    <property type="match status" value="1"/>
</dbReference>
<organism evidence="8">
    <name type="scientific">Anisakis simplex</name>
    <name type="common">Herring worm</name>
    <dbReference type="NCBI Taxonomy" id="6269"/>
    <lineage>
        <taxon>Eukaryota</taxon>
        <taxon>Metazoa</taxon>
        <taxon>Ecdysozoa</taxon>
        <taxon>Nematoda</taxon>
        <taxon>Chromadorea</taxon>
        <taxon>Rhabditida</taxon>
        <taxon>Spirurina</taxon>
        <taxon>Ascaridomorpha</taxon>
        <taxon>Ascaridoidea</taxon>
        <taxon>Anisakidae</taxon>
        <taxon>Anisakis</taxon>
        <taxon>Anisakis simplex complex</taxon>
    </lineage>
</organism>
<dbReference type="GO" id="GO:0005524">
    <property type="term" value="F:ATP binding"/>
    <property type="evidence" value="ECO:0007669"/>
    <property type="project" value="UniProtKB-KW"/>
</dbReference>
<evidence type="ECO:0000256" key="1">
    <source>
        <dbReference type="ARBA" id="ARBA00005842"/>
    </source>
</evidence>
<reference evidence="6 7" key="2">
    <citation type="submission" date="2018-11" db="EMBL/GenBank/DDBJ databases">
        <authorList>
            <consortium name="Pathogen Informatics"/>
        </authorList>
    </citation>
    <scope>NUCLEOTIDE SEQUENCE [LARGE SCALE GENOMIC DNA]</scope>
</reference>
<evidence type="ECO:0000313" key="7">
    <source>
        <dbReference type="Proteomes" id="UP000267096"/>
    </source>
</evidence>
<evidence type="ECO:0000256" key="3">
    <source>
        <dbReference type="ARBA" id="ARBA00022741"/>
    </source>
</evidence>
<keyword evidence="3 5" id="KW-0547">Nucleotide-binding</keyword>
<dbReference type="SUPFAM" id="SSF52540">
    <property type="entry name" value="P-loop containing nucleoside triphosphate hydrolases"/>
    <property type="match status" value="2"/>
</dbReference>
<dbReference type="Pfam" id="PF01715">
    <property type="entry name" value="IPPT"/>
    <property type="match status" value="1"/>
</dbReference>
<proteinExistence type="inferred from homology"/>
<dbReference type="GO" id="GO:0005739">
    <property type="term" value="C:mitochondrion"/>
    <property type="evidence" value="ECO:0007669"/>
    <property type="project" value="TreeGrafter"/>
</dbReference>
<name>A0A0M3K2K0_ANISI</name>